<dbReference type="InterPro" id="IPR013517">
    <property type="entry name" value="FG-GAP"/>
</dbReference>
<sequence length="87" mass="8961">MNSDNQSDIVVANFNSNNVGILLNTGSGTFNAQTTYAVDSGSVSMAVVDVNGDNKPDIVVTNWGSNNVGVLLNTGSGTFNAQTTYAV</sequence>
<comment type="caution">
    <text evidence="2">The sequence shown here is derived from an EMBL/GenBank/DDBJ whole genome shotgun (WGS) entry which is preliminary data.</text>
</comment>
<dbReference type="EMBL" id="CAJOAZ010016995">
    <property type="protein sequence ID" value="CAF4310772.1"/>
    <property type="molecule type" value="Genomic_DNA"/>
</dbReference>
<proteinExistence type="predicted"/>
<gene>
    <name evidence="2" type="ORF">OXD698_LOCUS46620</name>
</gene>
<name>A0A820IEC5_9BILA</name>
<evidence type="ECO:0008006" key="4">
    <source>
        <dbReference type="Google" id="ProtNLM"/>
    </source>
</evidence>
<protein>
    <recommendedName>
        <fullName evidence="4">VCBS repeat-containing protein</fullName>
    </recommendedName>
</protein>
<keyword evidence="1" id="KW-0732">Signal</keyword>
<dbReference type="Pfam" id="PF13517">
    <property type="entry name" value="FG-GAP_3"/>
    <property type="match status" value="1"/>
</dbReference>
<organism evidence="2 3">
    <name type="scientific">Adineta steineri</name>
    <dbReference type="NCBI Taxonomy" id="433720"/>
    <lineage>
        <taxon>Eukaryota</taxon>
        <taxon>Metazoa</taxon>
        <taxon>Spiralia</taxon>
        <taxon>Gnathifera</taxon>
        <taxon>Rotifera</taxon>
        <taxon>Eurotatoria</taxon>
        <taxon>Bdelloidea</taxon>
        <taxon>Adinetida</taxon>
        <taxon>Adinetidae</taxon>
        <taxon>Adineta</taxon>
    </lineage>
</organism>
<accession>A0A820IEC5</accession>
<evidence type="ECO:0000256" key="1">
    <source>
        <dbReference type="ARBA" id="ARBA00022729"/>
    </source>
</evidence>
<dbReference type="PANTHER" id="PTHR46580">
    <property type="entry name" value="SENSOR KINASE-RELATED"/>
    <property type="match status" value="1"/>
</dbReference>
<evidence type="ECO:0000313" key="2">
    <source>
        <dbReference type="EMBL" id="CAF4310772.1"/>
    </source>
</evidence>
<evidence type="ECO:0000313" key="3">
    <source>
        <dbReference type="Proteomes" id="UP000663844"/>
    </source>
</evidence>
<dbReference type="SUPFAM" id="SSF69318">
    <property type="entry name" value="Integrin alpha N-terminal domain"/>
    <property type="match status" value="1"/>
</dbReference>
<feature type="non-terminal residue" evidence="2">
    <location>
        <position position="87"/>
    </location>
</feature>
<dbReference type="Proteomes" id="UP000663844">
    <property type="component" value="Unassembled WGS sequence"/>
</dbReference>
<dbReference type="AlphaFoldDB" id="A0A820IEC5"/>
<reference evidence="2" key="1">
    <citation type="submission" date="2021-02" db="EMBL/GenBank/DDBJ databases">
        <authorList>
            <person name="Nowell W R."/>
        </authorList>
    </citation>
    <scope>NUCLEOTIDE SEQUENCE</scope>
</reference>
<dbReference type="InterPro" id="IPR028994">
    <property type="entry name" value="Integrin_alpha_N"/>
</dbReference>
<dbReference type="Gene3D" id="2.30.30.100">
    <property type="match status" value="2"/>
</dbReference>